<dbReference type="OrthoDB" id="10421676at2759"/>
<evidence type="ECO:0000256" key="1">
    <source>
        <dbReference type="SAM" id="MobiDB-lite"/>
    </source>
</evidence>
<evidence type="ECO:0000313" key="4">
    <source>
        <dbReference type="Proteomes" id="UP000799538"/>
    </source>
</evidence>
<feature type="signal peptide" evidence="2">
    <location>
        <begin position="1"/>
        <end position="18"/>
    </location>
</feature>
<evidence type="ECO:0000313" key="3">
    <source>
        <dbReference type="EMBL" id="KAF2218498.1"/>
    </source>
</evidence>
<evidence type="ECO:0000256" key="2">
    <source>
        <dbReference type="SAM" id="SignalP"/>
    </source>
</evidence>
<dbReference type="AlphaFoldDB" id="A0A6A6FZ22"/>
<sequence length="128" mass="13835">MRFNIAAISLALLAGAWAQTELPTLADRQALLSFSEQNPDSYVSSYENGYAVFRDGKPIAIADAGLADEMRPDIKALAKTRMRRAVPSGGSSGAEPTPLDPSDMTGAFNARVQIWDHVRLGVLDVVWD</sequence>
<dbReference type="Proteomes" id="UP000799538">
    <property type="component" value="Unassembled WGS sequence"/>
</dbReference>
<organism evidence="3 4">
    <name type="scientific">Elsinoe ampelina</name>
    <dbReference type="NCBI Taxonomy" id="302913"/>
    <lineage>
        <taxon>Eukaryota</taxon>
        <taxon>Fungi</taxon>
        <taxon>Dikarya</taxon>
        <taxon>Ascomycota</taxon>
        <taxon>Pezizomycotina</taxon>
        <taxon>Dothideomycetes</taxon>
        <taxon>Dothideomycetidae</taxon>
        <taxon>Myriangiales</taxon>
        <taxon>Elsinoaceae</taxon>
        <taxon>Elsinoe</taxon>
    </lineage>
</organism>
<keyword evidence="4" id="KW-1185">Reference proteome</keyword>
<reference evidence="4" key="1">
    <citation type="journal article" date="2020" name="Stud. Mycol.">
        <title>101 Dothideomycetes genomes: A test case for predicting lifestyles and emergence of pathogens.</title>
        <authorList>
            <person name="Haridas S."/>
            <person name="Albert R."/>
            <person name="Binder M."/>
            <person name="Bloem J."/>
            <person name="LaButti K."/>
            <person name="Salamov A."/>
            <person name="Andreopoulos B."/>
            <person name="Baker S."/>
            <person name="Barry K."/>
            <person name="Bills G."/>
            <person name="Bluhm B."/>
            <person name="Cannon C."/>
            <person name="Castanera R."/>
            <person name="Culley D."/>
            <person name="Daum C."/>
            <person name="Ezra D."/>
            <person name="Gonzalez J."/>
            <person name="Henrissat B."/>
            <person name="Kuo A."/>
            <person name="Liang C."/>
            <person name="Lipzen A."/>
            <person name="Lutzoni F."/>
            <person name="Magnuson J."/>
            <person name="Mondo S."/>
            <person name="Nolan M."/>
            <person name="Ohm R."/>
            <person name="Pangilinan J."/>
            <person name="Park H.-J."/>
            <person name="Ramirez L."/>
            <person name="Alfaro M."/>
            <person name="Sun H."/>
            <person name="Tritt A."/>
            <person name="Yoshinaga Y."/>
            <person name="Zwiers L.-H."/>
            <person name="Turgeon B."/>
            <person name="Goodwin S."/>
            <person name="Spatafora J."/>
            <person name="Crous P."/>
            <person name="Grigoriev I."/>
        </authorList>
    </citation>
    <scope>NUCLEOTIDE SEQUENCE [LARGE SCALE GENOMIC DNA]</scope>
    <source>
        <strain evidence="4">CECT 20119</strain>
    </source>
</reference>
<gene>
    <name evidence="3" type="ORF">BDZ85DRAFT_286268</name>
</gene>
<name>A0A6A6FZ22_9PEZI</name>
<accession>A0A6A6FZ22</accession>
<feature type="region of interest" description="Disordered" evidence="1">
    <location>
        <begin position="82"/>
        <end position="103"/>
    </location>
</feature>
<feature type="chain" id="PRO_5025596500" evidence="2">
    <location>
        <begin position="19"/>
        <end position="128"/>
    </location>
</feature>
<proteinExistence type="predicted"/>
<keyword evidence="2" id="KW-0732">Signal</keyword>
<dbReference type="EMBL" id="ML992541">
    <property type="protein sequence ID" value="KAF2218498.1"/>
    <property type="molecule type" value="Genomic_DNA"/>
</dbReference>
<protein>
    <submittedName>
        <fullName evidence="3">Uncharacterized protein</fullName>
    </submittedName>
</protein>